<dbReference type="RefSeq" id="WP_091830704.1">
    <property type="nucleotide sequence ID" value="NZ_FNZK01000006.1"/>
</dbReference>
<proteinExistence type="predicted"/>
<organism evidence="1 2">
    <name type="scientific">Propionispira arboris</name>
    <dbReference type="NCBI Taxonomy" id="84035"/>
    <lineage>
        <taxon>Bacteria</taxon>
        <taxon>Bacillati</taxon>
        <taxon>Bacillota</taxon>
        <taxon>Negativicutes</taxon>
        <taxon>Selenomonadales</taxon>
        <taxon>Selenomonadaceae</taxon>
        <taxon>Propionispira</taxon>
    </lineage>
</organism>
<reference evidence="1 2" key="1">
    <citation type="submission" date="2016-10" db="EMBL/GenBank/DDBJ databases">
        <authorList>
            <person name="de Groot N.N."/>
        </authorList>
    </citation>
    <scope>NUCLEOTIDE SEQUENCE [LARGE SCALE GENOMIC DNA]</scope>
    <source>
        <strain evidence="1 2">DSM 2179</strain>
    </source>
</reference>
<accession>A0A1H6YHD6</accession>
<dbReference type="EMBL" id="FNZK01000006">
    <property type="protein sequence ID" value="SEJ36185.1"/>
    <property type="molecule type" value="Genomic_DNA"/>
</dbReference>
<evidence type="ECO:0000313" key="2">
    <source>
        <dbReference type="Proteomes" id="UP000199662"/>
    </source>
</evidence>
<evidence type="ECO:0000313" key="1">
    <source>
        <dbReference type="EMBL" id="SEJ36185.1"/>
    </source>
</evidence>
<dbReference type="Proteomes" id="UP000199662">
    <property type="component" value="Unassembled WGS sequence"/>
</dbReference>
<gene>
    <name evidence="1" type="ORF">SAMN05660742_106113</name>
</gene>
<dbReference type="STRING" id="84035.SAMN05660742_106113"/>
<protein>
    <submittedName>
        <fullName evidence="1">Uncharacterized protein</fullName>
    </submittedName>
</protein>
<name>A0A1H6YHD6_9FIRM</name>
<keyword evidence="2" id="KW-1185">Reference proteome</keyword>
<sequence length="99" mass="11849">MDKHEMTLEERVKQVEKENTELKQQLGVQHEMTTYQQIGNFMIYLSVAIHEIPIDFQKHEVSEKENLKQEFHDYFEMIGLLIAILLSEKMDKKNLLNQK</sequence>
<dbReference type="AlphaFoldDB" id="A0A1H6YHD6"/>